<reference evidence="1" key="1">
    <citation type="submission" date="2015-04" db="UniProtKB">
        <authorList>
            <consortium name="EnsemblPlants"/>
        </authorList>
    </citation>
    <scope>IDENTIFICATION</scope>
</reference>
<dbReference type="HOGENOM" id="CLU_1868459_0_0_1"/>
<dbReference type="Gramene" id="OPUNC09G05970.1">
    <property type="protein sequence ID" value="OPUNC09G05970.1"/>
    <property type="gene ID" value="OPUNC09G05970"/>
</dbReference>
<evidence type="ECO:0000313" key="2">
    <source>
        <dbReference type="Proteomes" id="UP000026962"/>
    </source>
</evidence>
<keyword evidence="2" id="KW-1185">Reference proteome</keyword>
<dbReference type="EnsemblPlants" id="OPUNC09G05970.1">
    <property type="protein sequence ID" value="OPUNC09G05970.1"/>
    <property type="gene ID" value="OPUNC09G05970"/>
</dbReference>
<dbReference type="AlphaFoldDB" id="A0A0E0M085"/>
<protein>
    <submittedName>
        <fullName evidence="1">Uncharacterized protein</fullName>
    </submittedName>
</protein>
<reference evidence="1" key="2">
    <citation type="submission" date="2018-05" db="EMBL/GenBank/DDBJ databases">
        <title>OpunRS2 (Oryza punctata Reference Sequence Version 2).</title>
        <authorList>
            <person name="Zhang J."/>
            <person name="Kudrna D."/>
            <person name="Lee S."/>
            <person name="Talag J."/>
            <person name="Welchert J."/>
            <person name="Wing R.A."/>
        </authorList>
    </citation>
    <scope>NUCLEOTIDE SEQUENCE [LARGE SCALE GENOMIC DNA]</scope>
</reference>
<dbReference type="STRING" id="4537.A0A0E0M085"/>
<proteinExistence type="predicted"/>
<accession>A0A0E0M085</accession>
<dbReference type="Proteomes" id="UP000026962">
    <property type="component" value="Chromosome 9"/>
</dbReference>
<organism evidence="1">
    <name type="scientific">Oryza punctata</name>
    <name type="common">Red rice</name>
    <dbReference type="NCBI Taxonomy" id="4537"/>
    <lineage>
        <taxon>Eukaryota</taxon>
        <taxon>Viridiplantae</taxon>
        <taxon>Streptophyta</taxon>
        <taxon>Embryophyta</taxon>
        <taxon>Tracheophyta</taxon>
        <taxon>Spermatophyta</taxon>
        <taxon>Magnoliopsida</taxon>
        <taxon>Liliopsida</taxon>
        <taxon>Poales</taxon>
        <taxon>Poaceae</taxon>
        <taxon>BOP clade</taxon>
        <taxon>Oryzoideae</taxon>
        <taxon>Oryzeae</taxon>
        <taxon>Oryzinae</taxon>
        <taxon>Oryza</taxon>
    </lineage>
</organism>
<evidence type="ECO:0000313" key="1">
    <source>
        <dbReference type="EnsemblPlants" id="OPUNC09G05970.1"/>
    </source>
</evidence>
<sequence>MSTGEAGSGMRDDGIYRRWDYKNRIPGQLYLFLEAATCGLWVVSGGSPIQQWREGMISGPAEVAAPLHRRSRFYTECLAMKLLRKRDISEEKYTTNAFLVYTWRTTTSSWSSPTVDLQSLHHTAHFVKKDRLWHRQV</sequence>
<name>A0A0E0M085_ORYPU</name>